<proteinExistence type="predicted"/>
<dbReference type="Proteomes" id="UP000887116">
    <property type="component" value="Unassembled WGS sequence"/>
</dbReference>
<gene>
    <name evidence="1" type="ORF">TNCT_597971</name>
</gene>
<dbReference type="EMBL" id="BMAO01003630">
    <property type="protein sequence ID" value="GFQ89149.1"/>
    <property type="molecule type" value="Genomic_DNA"/>
</dbReference>
<keyword evidence="2" id="KW-1185">Reference proteome</keyword>
<protein>
    <submittedName>
        <fullName evidence="1">Uncharacterized protein</fullName>
    </submittedName>
</protein>
<comment type="caution">
    <text evidence="1">The sequence shown here is derived from an EMBL/GenBank/DDBJ whole genome shotgun (WGS) entry which is preliminary data.</text>
</comment>
<organism evidence="1 2">
    <name type="scientific">Trichonephila clavata</name>
    <name type="common">Joro spider</name>
    <name type="synonym">Nephila clavata</name>
    <dbReference type="NCBI Taxonomy" id="2740835"/>
    <lineage>
        <taxon>Eukaryota</taxon>
        <taxon>Metazoa</taxon>
        <taxon>Ecdysozoa</taxon>
        <taxon>Arthropoda</taxon>
        <taxon>Chelicerata</taxon>
        <taxon>Arachnida</taxon>
        <taxon>Araneae</taxon>
        <taxon>Araneomorphae</taxon>
        <taxon>Entelegynae</taxon>
        <taxon>Araneoidea</taxon>
        <taxon>Nephilidae</taxon>
        <taxon>Trichonephila</taxon>
    </lineage>
</organism>
<evidence type="ECO:0000313" key="1">
    <source>
        <dbReference type="EMBL" id="GFQ89149.1"/>
    </source>
</evidence>
<name>A0A8X6KXS2_TRICU</name>
<reference evidence="1" key="1">
    <citation type="submission" date="2020-07" db="EMBL/GenBank/DDBJ databases">
        <title>Multicomponent nature underlies the extraordinary mechanical properties of spider dragline silk.</title>
        <authorList>
            <person name="Kono N."/>
            <person name="Nakamura H."/>
            <person name="Mori M."/>
            <person name="Yoshida Y."/>
            <person name="Ohtoshi R."/>
            <person name="Malay A.D."/>
            <person name="Moran D.A.P."/>
            <person name="Tomita M."/>
            <person name="Numata K."/>
            <person name="Arakawa K."/>
        </authorList>
    </citation>
    <scope>NUCLEOTIDE SEQUENCE</scope>
</reference>
<dbReference type="AlphaFoldDB" id="A0A8X6KXS2"/>
<accession>A0A8X6KXS2</accession>
<evidence type="ECO:0000313" key="2">
    <source>
        <dbReference type="Proteomes" id="UP000887116"/>
    </source>
</evidence>
<sequence>MANRINLSQADVSKLKEAFDSEEEASEHENHTSNEIWKLSLNPLSHSSQSTAANVIKTTPGVTRYATAKVTDEKSALEVVSIQQLKTKS</sequence>